<dbReference type="Proteomes" id="UP000289497">
    <property type="component" value="Chromosome"/>
</dbReference>
<dbReference type="InterPro" id="IPR043100">
    <property type="entry name" value="CypI_dom_II"/>
</dbReference>
<evidence type="ECO:0000313" key="2">
    <source>
        <dbReference type="EMBL" id="VEU76304.1"/>
    </source>
</evidence>
<dbReference type="RefSeq" id="WP_051616979.1">
    <property type="nucleotide sequence ID" value="NZ_LR215039.1"/>
</dbReference>
<dbReference type="InterPro" id="IPR010592">
    <property type="entry name" value="CypI"/>
</dbReference>
<accession>A0A449B6S7</accession>
<feature type="signal peptide" evidence="1">
    <location>
        <begin position="1"/>
        <end position="23"/>
    </location>
</feature>
<dbReference type="InterPro" id="IPR043099">
    <property type="entry name" value="CypI_dom_I"/>
</dbReference>
<gene>
    <name evidence="2" type="ORF">NCTC10179_00479</name>
</gene>
<dbReference type="EMBL" id="LR215039">
    <property type="protein sequence ID" value="VEU76304.1"/>
    <property type="molecule type" value="Genomic_DNA"/>
</dbReference>
<organism evidence="2 3">
    <name type="scientific">Mycoplasmopsis columboralis</name>
    <dbReference type="NCBI Taxonomy" id="171282"/>
    <lineage>
        <taxon>Bacteria</taxon>
        <taxon>Bacillati</taxon>
        <taxon>Mycoplasmatota</taxon>
        <taxon>Mycoplasmoidales</taxon>
        <taxon>Metamycoplasmataceae</taxon>
        <taxon>Mycoplasmopsis</taxon>
    </lineage>
</organism>
<evidence type="ECO:0000256" key="1">
    <source>
        <dbReference type="SAM" id="SignalP"/>
    </source>
</evidence>
<keyword evidence="3" id="KW-1185">Reference proteome</keyword>
<dbReference type="NCBIfam" id="NF045838">
    <property type="entry name" value="MG289_thiam_LP"/>
    <property type="match status" value="1"/>
</dbReference>
<sequence>MSKITQKIKQLFLVLTLATPFMAVSCFNSSNLNEWDQELTIYAPQPNPGFSEEDKTNWEKTLTNYFNETKNNISSLKNKPNVSVKLEFASDRSALYPKFLANNSTNDFVIMSYTDLVDVSEEDLLPSVAQSQTIKFLWTPDKPVHFENKKENDPLYLMAQNANKIQLENSNYGTYPLDWINNEKKLKWDGSKYEVFYKLGSYTENYYGSILISGTEEQREQIKQAWINKDWDTFRSFGIVFDSSDSLAKFNLPASLIAKNFNLKYSDIVNYLIKQPNDLVSLGNVPESSLGVQTSTGKVYRIAFEYDGVFNWTPPTWTPDSASKSYNFKPTNYPNEQVRYLTMSGPLLYDAVLARKGISKEQIDIFAQALEKLTYEENTYGIYSGFNKFVKMSDKELLTKYSTLKEMLKHE</sequence>
<dbReference type="Gene3D" id="3.40.190.190">
    <property type="entry name" value="CypI, domain 2"/>
    <property type="match status" value="1"/>
</dbReference>
<dbReference type="Gene3D" id="3.40.190.180">
    <property type="entry name" value="Cypl, domain I"/>
    <property type="match status" value="1"/>
</dbReference>
<keyword evidence="1" id="KW-0732">Signal</keyword>
<name>A0A449B6S7_9BACT</name>
<proteinExistence type="predicted"/>
<dbReference type="Pfam" id="PF06646">
    <property type="entry name" value="CypI"/>
    <property type="match status" value="1"/>
</dbReference>
<dbReference type="AlphaFoldDB" id="A0A449B6S7"/>
<feature type="chain" id="PRO_5019320740" evidence="1">
    <location>
        <begin position="24"/>
        <end position="411"/>
    </location>
</feature>
<evidence type="ECO:0000313" key="3">
    <source>
        <dbReference type="Proteomes" id="UP000289497"/>
    </source>
</evidence>
<dbReference type="PROSITE" id="PS51257">
    <property type="entry name" value="PROKAR_LIPOPROTEIN"/>
    <property type="match status" value="1"/>
</dbReference>
<reference evidence="2 3" key="1">
    <citation type="submission" date="2019-01" db="EMBL/GenBank/DDBJ databases">
        <authorList>
            <consortium name="Pathogen Informatics"/>
        </authorList>
    </citation>
    <scope>NUCLEOTIDE SEQUENCE [LARGE SCALE GENOMIC DNA]</scope>
    <source>
        <strain evidence="2 3">NCTC10179</strain>
    </source>
</reference>
<dbReference type="KEGG" id="mcou:NCTC10179_00479"/>
<dbReference type="OrthoDB" id="401239at2"/>
<protein>
    <submittedName>
        <fullName evidence="2">High affinity transport system protein p37</fullName>
    </submittedName>
</protein>